<organism evidence="1 2">
    <name type="scientific">Cyclobacterium jeungdonense</name>
    <dbReference type="NCBI Taxonomy" id="708087"/>
    <lineage>
        <taxon>Bacteria</taxon>
        <taxon>Pseudomonadati</taxon>
        <taxon>Bacteroidota</taxon>
        <taxon>Cytophagia</taxon>
        <taxon>Cytophagales</taxon>
        <taxon>Cyclobacteriaceae</taxon>
        <taxon>Cyclobacterium</taxon>
    </lineage>
</organism>
<accession>A0ABT8CBY6</accession>
<proteinExistence type="predicted"/>
<name>A0ABT8CBY6_9BACT</name>
<dbReference type="RefSeq" id="WP_290228594.1">
    <property type="nucleotide sequence ID" value="NZ_JAUFQS010000017.1"/>
</dbReference>
<evidence type="ECO:0000313" key="2">
    <source>
        <dbReference type="Proteomes" id="UP001236663"/>
    </source>
</evidence>
<reference evidence="2" key="1">
    <citation type="journal article" date="2019" name="Int. J. Syst. Evol. Microbiol.">
        <title>The Global Catalogue of Microorganisms (GCM) 10K type strain sequencing project: providing services to taxonomists for standard genome sequencing and annotation.</title>
        <authorList>
            <consortium name="The Broad Institute Genomics Platform"/>
            <consortium name="The Broad Institute Genome Sequencing Center for Infectious Disease"/>
            <person name="Wu L."/>
            <person name="Ma J."/>
        </authorList>
    </citation>
    <scope>NUCLEOTIDE SEQUENCE [LARGE SCALE GENOMIC DNA]</scope>
    <source>
        <strain evidence="2">CECT 7706</strain>
    </source>
</reference>
<gene>
    <name evidence="1" type="ORF">QWZ15_14685</name>
</gene>
<dbReference type="Proteomes" id="UP001236663">
    <property type="component" value="Unassembled WGS sequence"/>
</dbReference>
<protein>
    <submittedName>
        <fullName evidence="1">Uncharacterized protein</fullName>
    </submittedName>
</protein>
<comment type="caution">
    <text evidence="1">The sequence shown here is derived from an EMBL/GenBank/DDBJ whole genome shotgun (WGS) entry which is preliminary data.</text>
</comment>
<keyword evidence="2" id="KW-1185">Reference proteome</keyword>
<feature type="non-terminal residue" evidence="1">
    <location>
        <position position="82"/>
    </location>
</feature>
<sequence length="82" mass="10005">MKNKISYTLRKLSEKEYKDAPEEVRKVYIHVTEKIPMDGREKARILRSHPEYFTRKKPLTFAQKVRHIHNRQSKIKRNEKAR</sequence>
<dbReference type="EMBL" id="JAUFQS010000017">
    <property type="protein sequence ID" value="MDN3689083.1"/>
    <property type="molecule type" value="Genomic_DNA"/>
</dbReference>
<evidence type="ECO:0000313" key="1">
    <source>
        <dbReference type="EMBL" id="MDN3689083.1"/>
    </source>
</evidence>